<name>A0A7C8MF30_9PLEO</name>
<feature type="region of interest" description="Disordered" evidence="1">
    <location>
        <begin position="1"/>
        <end position="30"/>
    </location>
</feature>
<feature type="compositionally biased region" description="Basic and acidic residues" evidence="1">
    <location>
        <begin position="97"/>
        <end position="107"/>
    </location>
</feature>
<feature type="region of interest" description="Disordered" evidence="1">
    <location>
        <begin position="186"/>
        <end position="208"/>
    </location>
</feature>
<accession>A0A7C8MF30</accession>
<feature type="region of interest" description="Disordered" evidence="1">
    <location>
        <begin position="85"/>
        <end position="108"/>
    </location>
</feature>
<dbReference type="Proteomes" id="UP000481861">
    <property type="component" value="Unassembled WGS sequence"/>
</dbReference>
<evidence type="ECO:0000313" key="2">
    <source>
        <dbReference type="EMBL" id="KAF2871762.1"/>
    </source>
</evidence>
<gene>
    <name evidence="2" type="ORF">BDV95DRAFT_607170</name>
</gene>
<evidence type="ECO:0000313" key="3">
    <source>
        <dbReference type="Proteomes" id="UP000481861"/>
    </source>
</evidence>
<dbReference type="AlphaFoldDB" id="A0A7C8MF30"/>
<evidence type="ECO:0000256" key="1">
    <source>
        <dbReference type="SAM" id="MobiDB-lite"/>
    </source>
</evidence>
<protein>
    <submittedName>
        <fullName evidence="2">Uncharacterized protein</fullName>
    </submittedName>
</protein>
<dbReference type="EMBL" id="JAADJZ010000011">
    <property type="protein sequence ID" value="KAF2871762.1"/>
    <property type="molecule type" value="Genomic_DNA"/>
</dbReference>
<comment type="caution">
    <text evidence="2">The sequence shown here is derived from an EMBL/GenBank/DDBJ whole genome shotgun (WGS) entry which is preliminary data.</text>
</comment>
<keyword evidence="3" id="KW-1185">Reference proteome</keyword>
<sequence>MADKDGGLQLQERGPRASDSSTGREPGIKLPIDGIEFRKDTTGEPVRISINGHLLGIFSKSPTNNHYSSRRWILIEWDPRVELEEDSPSRTEQGVMRVDHPSSEHTNDTMVDDMIRRGIPCRYLDTGNKDHGEILARILFDDDNGGESSNGAPESIETVHCSPGQVVSLKSGVEYVIALGDADVARWNDEDENAPTLRGAASEEEGDN</sequence>
<reference evidence="2 3" key="1">
    <citation type="submission" date="2020-01" db="EMBL/GenBank/DDBJ databases">
        <authorList>
            <consortium name="DOE Joint Genome Institute"/>
            <person name="Haridas S."/>
            <person name="Albert R."/>
            <person name="Binder M."/>
            <person name="Bloem J."/>
            <person name="Labutti K."/>
            <person name="Salamov A."/>
            <person name="Andreopoulos B."/>
            <person name="Baker S.E."/>
            <person name="Barry K."/>
            <person name="Bills G."/>
            <person name="Bluhm B.H."/>
            <person name="Cannon C."/>
            <person name="Castanera R."/>
            <person name="Culley D.E."/>
            <person name="Daum C."/>
            <person name="Ezra D."/>
            <person name="Gonzalez J.B."/>
            <person name="Henrissat B."/>
            <person name="Kuo A."/>
            <person name="Liang C."/>
            <person name="Lipzen A."/>
            <person name="Lutzoni F."/>
            <person name="Magnuson J."/>
            <person name="Mondo S."/>
            <person name="Nolan M."/>
            <person name="Ohm R."/>
            <person name="Pangilinan J."/>
            <person name="Park H.-J.H."/>
            <person name="Ramirez L."/>
            <person name="Alfaro M."/>
            <person name="Sun H."/>
            <person name="Tritt A."/>
            <person name="Yoshinaga Y."/>
            <person name="Zwiers L.-H.L."/>
            <person name="Turgeon B.G."/>
            <person name="Goodwin S.B."/>
            <person name="Spatafora J.W."/>
            <person name="Crous P.W."/>
            <person name="Grigoriev I.V."/>
        </authorList>
    </citation>
    <scope>NUCLEOTIDE SEQUENCE [LARGE SCALE GENOMIC DNA]</scope>
    <source>
        <strain evidence="2 3">CBS 611.86</strain>
    </source>
</reference>
<organism evidence="2 3">
    <name type="scientific">Massariosphaeria phaeospora</name>
    <dbReference type="NCBI Taxonomy" id="100035"/>
    <lineage>
        <taxon>Eukaryota</taxon>
        <taxon>Fungi</taxon>
        <taxon>Dikarya</taxon>
        <taxon>Ascomycota</taxon>
        <taxon>Pezizomycotina</taxon>
        <taxon>Dothideomycetes</taxon>
        <taxon>Pleosporomycetidae</taxon>
        <taxon>Pleosporales</taxon>
        <taxon>Pleosporales incertae sedis</taxon>
        <taxon>Massariosphaeria</taxon>
    </lineage>
</organism>
<proteinExistence type="predicted"/>